<dbReference type="AlphaFoldDB" id="A0A0F9X4I0"/>
<evidence type="ECO:0000313" key="1">
    <source>
        <dbReference type="EMBL" id="KKN93756.1"/>
    </source>
</evidence>
<comment type="caution">
    <text evidence="1">The sequence shown here is derived from an EMBL/GenBank/DDBJ whole genome shotgun (WGS) entry which is preliminary data.</text>
</comment>
<reference evidence="1" key="1">
    <citation type="journal article" date="2015" name="Nature">
        <title>Complex archaea that bridge the gap between prokaryotes and eukaryotes.</title>
        <authorList>
            <person name="Spang A."/>
            <person name="Saw J.H."/>
            <person name="Jorgensen S.L."/>
            <person name="Zaremba-Niedzwiedzka K."/>
            <person name="Martijn J."/>
            <person name="Lind A.E."/>
            <person name="van Eijk R."/>
            <person name="Schleper C."/>
            <person name="Guy L."/>
            <person name="Ettema T.J."/>
        </authorList>
    </citation>
    <scope>NUCLEOTIDE SEQUENCE</scope>
</reference>
<gene>
    <name evidence="1" type="ORF">LCGC14_0195890</name>
</gene>
<dbReference type="EMBL" id="LAZR01000084">
    <property type="protein sequence ID" value="KKN93756.1"/>
    <property type="molecule type" value="Genomic_DNA"/>
</dbReference>
<organism evidence="1">
    <name type="scientific">marine sediment metagenome</name>
    <dbReference type="NCBI Taxonomy" id="412755"/>
    <lineage>
        <taxon>unclassified sequences</taxon>
        <taxon>metagenomes</taxon>
        <taxon>ecological metagenomes</taxon>
    </lineage>
</organism>
<accession>A0A0F9X4I0</accession>
<proteinExistence type="predicted"/>
<protein>
    <submittedName>
        <fullName evidence="1">Uncharacterized protein</fullName>
    </submittedName>
</protein>
<sequence length="51" mass="5698">MGLIEKILAATFNYTETIDDGEFEGSRNEKEVIDMPSLEALLKATIPLELQ</sequence>
<name>A0A0F9X4I0_9ZZZZ</name>